<keyword evidence="1" id="KW-0805">Transcription regulation</keyword>
<proteinExistence type="predicted"/>
<dbReference type="Gene3D" id="3.20.80.10">
    <property type="entry name" value="Regulatory factor, effector binding domain"/>
    <property type="match status" value="1"/>
</dbReference>
<dbReference type="InterPro" id="IPR029441">
    <property type="entry name" value="Cass2"/>
</dbReference>
<dbReference type="InterPro" id="IPR018060">
    <property type="entry name" value="HTH_AraC"/>
</dbReference>
<dbReference type="InterPro" id="IPR011256">
    <property type="entry name" value="Reg_factor_effector_dom_sf"/>
</dbReference>
<dbReference type="SUPFAM" id="SSF55136">
    <property type="entry name" value="Probable bacterial effector-binding domain"/>
    <property type="match status" value="1"/>
</dbReference>
<dbReference type="Pfam" id="PF12833">
    <property type="entry name" value="HTH_18"/>
    <property type="match status" value="1"/>
</dbReference>
<organism evidence="4 5">
    <name type="scientific">Paenibacillus baekrokdamisoli</name>
    <dbReference type="NCBI Taxonomy" id="1712516"/>
    <lineage>
        <taxon>Bacteria</taxon>
        <taxon>Bacillati</taxon>
        <taxon>Bacillota</taxon>
        <taxon>Bacilli</taxon>
        <taxon>Bacillales</taxon>
        <taxon>Paenibacillaceae</taxon>
        <taxon>Paenibacillus</taxon>
    </lineage>
</organism>
<dbReference type="InterPro" id="IPR009057">
    <property type="entry name" value="Homeodomain-like_sf"/>
</dbReference>
<dbReference type="PANTHER" id="PTHR47504">
    <property type="entry name" value="RIGHT ORIGIN-BINDING PROTEIN"/>
    <property type="match status" value="1"/>
</dbReference>
<dbReference type="OrthoDB" id="45544at2"/>
<dbReference type="SMART" id="SM00342">
    <property type="entry name" value="HTH_ARAC"/>
    <property type="match status" value="1"/>
</dbReference>
<reference evidence="4 5" key="1">
    <citation type="submission" date="2018-11" db="EMBL/GenBank/DDBJ databases">
        <title>Complete genome sequence of Paenibacillus baekrokdamisoli strain KCTC 33723.</title>
        <authorList>
            <person name="Kang S.W."/>
            <person name="Lee K.C."/>
            <person name="Kim K.K."/>
            <person name="Kim J.S."/>
            <person name="Kim D.S."/>
            <person name="Ko S.H."/>
            <person name="Yang S.H."/>
            <person name="Lee J.S."/>
        </authorList>
    </citation>
    <scope>NUCLEOTIDE SEQUENCE [LARGE SCALE GENOMIC DNA]</scope>
    <source>
        <strain evidence="4 5">KCTC 33723</strain>
    </source>
</reference>
<protein>
    <submittedName>
        <fullName evidence="4">AraC family transcriptional regulator</fullName>
    </submittedName>
</protein>
<dbReference type="InterPro" id="IPR010499">
    <property type="entry name" value="AraC_E-bd"/>
</dbReference>
<keyword evidence="3" id="KW-0804">Transcription</keyword>
<dbReference type="SMART" id="SM00871">
    <property type="entry name" value="AraC_E_bind"/>
    <property type="match status" value="1"/>
</dbReference>
<evidence type="ECO:0000256" key="1">
    <source>
        <dbReference type="ARBA" id="ARBA00023015"/>
    </source>
</evidence>
<dbReference type="GO" id="GO:0043565">
    <property type="term" value="F:sequence-specific DNA binding"/>
    <property type="evidence" value="ECO:0007669"/>
    <property type="project" value="InterPro"/>
</dbReference>
<evidence type="ECO:0000313" key="4">
    <source>
        <dbReference type="EMBL" id="BBH24355.1"/>
    </source>
</evidence>
<dbReference type="KEGG" id="pbk:Back11_57000"/>
<sequence>MRSDLIQAFDALFDYIEDHITEKLTLEVLADSVNISKYHLHRLIKSVSGQPLGEYVRARKLARSFEQLIHSSWKIIEISEHYAFEHEHTYIRAFKKAFDITPLQYRKHGVGNVKITEKMSTSMITRLQEGYIFQPFYVRRSSMKLVGRRSVIRYIDNELFHEANTKGNDFFENEWHKINNRICPNVYIGLTREIDPSYSTYLPSAEVRSLEQGSEGLDWDELPANQYAVFRYVGDFHPSRITIDHLDQIWTFIDDYWQHHSGYSKAEAYYFESIDSSLAREDYGEMDIYIPIRQNVNGAEPPRTESLHYNSPLAEYEEGISPSE</sequence>
<dbReference type="Pfam" id="PF14526">
    <property type="entry name" value="Cass2"/>
    <property type="match status" value="1"/>
</dbReference>
<dbReference type="PANTHER" id="PTHR47504:SF5">
    <property type="entry name" value="RIGHT ORIGIN-BINDING PROTEIN"/>
    <property type="match status" value="1"/>
</dbReference>
<dbReference type="GO" id="GO:0003700">
    <property type="term" value="F:DNA-binding transcription factor activity"/>
    <property type="evidence" value="ECO:0007669"/>
    <property type="project" value="InterPro"/>
</dbReference>
<accession>A0A3G9J7P5</accession>
<dbReference type="InterPro" id="IPR050959">
    <property type="entry name" value="MarA-like"/>
</dbReference>
<dbReference type="EMBL" id="AP019308">
    <property type="protein sequence ID" value="BBH24355.1"/>
    <property type="molecule type" value="Genomic_DNA"/>
</dbReference>
<dbReference type="Gene3D" id="1.10.10.60">
    <property type="entry name" value="Homeodomain-like"/>
    <property type="match status" value="2"/>
</dbReference>
<gene>
    <name evidence="4" type="ORF">Back11_57000</name>
</gene>
<keyword evidence="5" id="KW-1185">Reference proteome</keyword>
<evidence type="ECO:0000256" key="3">
    <source>
        <dbReference type="ARBA" id="ARBA00023163"/>
    </source>
</evidence>
<name>A0A3G9J7P5_9BACL</name>
<dbReference type="RefSeq" id="WP_125664501.1">
    <property type="nucleotide sequence ID" value="NZ_AP019308.1"/>
</dbReference>
<dbReference type="SUPFAM" id="SSF46689">
    <property type="entry name" value="Homeodomain-like"/>
    <property type="match status" value="2"/>
</dbReference>
<dbReference type="AlphaFoldDB" id="A0A3G9J7P5"/>
<keyword evidence="2" id="KW-0238">DNA-binding</keyword>
<dbReference type="Proteomes" id="UP000275368">
    <property type="component" value="Chromosome"/>
</dbReference>
<dbReference type="PROSITE" id="PS01124">
    <property type="entry name" value="HTH_ARAC_FAMILY_2"/>
    <property type="match status" value="1"/>
</dbReference>
<evidence type="ECO:0000313" key="5">
    <source>
        <dbReference type="Proteomes" id="UP000275368"/>
    </source>
</evidence>
<evidence type="ECO:0000256" key="2">
    <source>
        <dbReference type="ARBA" id="ARBA00023125"/>
    </source>
</evidence>